<proteinExistence type="predicted"/>
<dbReference type="STRING" id="1123071.SAMN02745181_2968"/>
<sequence>MLSPVMPLVRKYQPAITLCLLLLISWVLSATTQSTSIAALWPAFVALATIIASRQAVAGLFAGALSGCLFLTHGNLGQSFISLTESHFFASMQGSWRIGAILFTLVLGSFAMVLEKGGGFESLALRLLEKKSGNPSRKLEGTTMLMGLLCFFDGLANSLLLGKVTQPLADRVGVPRARMAYLVDSTSSSVACVAFISTWIATQLSLIQQSTEGTAVTESAYTLFFQSIPANYYCTFTLILLALVIWRQWNIGPMKNAAANEPATSHQSSQTGSSIHTAIIPIIVLACAILSLFYLWETSPLFPVTADKLTTAFSSNAAPYALTLGSVIGLAAACILFPNKSKIELPSIVSQGASSMLSPLLILIMAWTFGSVMKELGTAQWLADTIGSTFSVQYFPAAIFITGALVSFTTGSSWGTMALLMPIAIPAYLTLTPESYPLLPAVIGAVFSGAVFGDHCSPFSDTTIVSSFACGVSPREHVLTQLPYALIAAGTALALGYTGIAIGFSSYTALLAGAAFLIILVNFCSKKRSS</sequence>
<evidence type="ECO:0000256" key="1">
    <source>
        <dbReference type="ARBA" id="ARBA00004651"/>
    </source>
</evidence>
<reference evidence="8 9" key="1">
    <citation type="submission" date="2016-11" db="EMBL/GenBank/DDBJ databases">
        <authorList>
            <person name="Jaros S."/>
            <person name="Januszkiewicz K."/>
            <person name="Wedrychowicz H."/>
        </authorList>
    </citation>
    <scope>NUCLEOTIDE SEQUENCE [LARGE SCALE GENOMIC DNA]</scope>
    <source>
        <strain evidence="8 9">DSM 18772</strain>
    </source>
</reference>
<dbReference type="EMBL" id="FQYR01000005">
    <property type="protein sequence ID" value="SHJ99193.1"/>
    <property type="molecule type" value="Genomic_DNA"/>
</dbReference>
<evidence type="ECO:0000256" key="3">
    <source>
        <dbReference type="ARBA" id="ARBA00022692"/>
    </source>
</evidence>
<evidence type="ECO:0000313" key="8">
    <source>
        <dbReference type="EMBL" id="SHJ99193.1"/>
    </source>
</evidence>
<keyword evidence="9" id="KW-1185">Reference proteome</keyword>
<evidence type="ECO:0000256" key="5">
    <source>
        <dbReference type="ARBA" id="ARBA00023136"/>
    </source>
</evidence>
<dbReference type="PANTHER" id="PTHR43478">
    <property type="entry name" value="NA+/H+ ANTIPORTER-RELATED"/>
    <property type="match status" value="1"/>
</dbReference>
<evidence type="ECO:0000256" key="6">
    <source>
        <dbReference type="SAM" id="Phobius"/>
    </source>
</evidence>
<name>A0A1M6NU11_9BACT</name>
<feature type="transmembrane region" description="Helical" evidence="6">
    <location>
        <begin position="278"/>
        <end position="297"/>
    </location>
</feature>
<feature type="transmembrane region" description="Helical" evidence="6">
    <location>
        <begin position="143"/>
        <end position="161"/>
    </location>
</feature>
<gene>
    <name evidence="8" type="ORF">SAMN02745181_2968</name>
</gene>
<feature type="transmembrane region" description="Helical" evidence="6">
    <location>
        <begin position="94"/>
        <end position="114"/>
    </location>
</feature>
<keyword evidence="2" id="KW-1003">Cell membrane</keyword>
<feature type="transmembrane region" description="Helical" evidence="6">
    <location>
        <begin position="390"/>
        <end position="411"/>
    </location>
</feature>
<keyword evidence="5 6" id="KW-0472">Membrane</keyword>
<dbReference type="Proteomes" id="UP000184510">
    <property type="component" value="Unassembled WGS sequence"/>
</dbReference>
<organism evidence="8 9">
    <name type="scientific">Rubritalea squalenifaciens DSM 18772</name>
    <dbReference type="NCBI Taxonomy" id="1123071"/>
    <lineage>
        <taxon>Bacteria</taxon>
        <taxon>Pseudomonadati</taxon>
        <taxon>Verrucomicrobiota</taxon>
        <taxon>Verrucomicrobiia</taxon>
        <taxon>Verrucomicrobiales</taxon>
        <taxon>Rubritaleaceae</taxon>
        <taxon>Rubritalea</taxon>
    </lineage>
</organism>
<feature type="transmembrane region" description="Helical" evidence="6">
    <location>
        <begin position="44"/>
        <end position="73"/>
    </location>
</feature>
<feature type="transmembrane region" description="Helical" evidence="6">
    <location>
        <begin position="506"/>
        <end position="524"/>
    </location>
</feature>
<dbReference type="GO" id="GO:0005886">
    <property type="term" value="C:plasma membrane"/>
    <property type="evidence" value="ECO:0007669"/>
    <property type="project" value="UniProtKB-SubCell"/>
</dbReference>
<evidence type="ECO:0000256" key="2">
    <source>
        <dbReference type="ARBA" id="ARBA00022475"/>
    </source>
</evidence>
<dbReference type="InParanoid" id="A0A1M6NU11"/>
<dbReference type="AlphaFoldDB" id="A0A1M6NU11"/>
<keyword evidence="4 6" id="KW-1133">Transmembrane helix</keyword>
<protein>
    <submittedName>
        <fullName evidence="8">Na+/H+ antiporter NhaC</fullName>
    </submittedName>
</protein>
<dbReference type="PANTHER" id="PTHR43478:SF1">
    <property type="entry name" value="NA+_H+ ANTIPORTER NHAC-LIKE C-TERMINAL DOMAIN-CONTAINING PROTEIN"/>
    <property type="match status" value="1"/>
</dbReference>
<accession>A0A1M6NU11</accession>
<feature type="transmembrane region" description="Helical" evidence="6">
    <location>
        <begin position="317"/>
        <end position="337"/>
    </location>
</feature>
<keyword evidence="3 6" id="KW-0812">Transmembrane</keyword>
<evidence type="ECO:0000256" key="4">
    <source>
        <dbReference type="ARBA" id="ARBA00022989"/>
    </source>
</evidence>
<feature type="transmembrane region" description="Helical" evidence="6">
    <location>
        <begin position="349"/>
        <end position="370"/>
    </location>
</feature>
<dbReference type="InterPro" id="IPR018461">
    <property type="entry name" value="Na/H_Antiport_NhaC-like_C"/>
</dbReference>
<dbReference type="OrthoDB" id="9762978at2"/>
<dbReference type="Pfam" id="PF03553">
    <property type="entry name" value="Na_H_antiporter"/>
    <property type="match status" value="1"/>
</dbReference>
<feature type="transmembrane region" description="Helical" evidence="6">
    <location>
        <begin position="482"/>
        <end position="500"/>
    </location>
</feature>
<evidence type="ECO:0000313" key="9">
    <source>
        <dbReference type="Proteomes" id="UP000184510"/>
    </source>
</evidence>
<feature type="transmembrane region" description="Helical" evidence="6">
    <location>
        <begin position="221"/>
        <end position="246"/>
    </location>
</feature>
<evidence type="ECO:0000259" key="7">
    <source>
        <dbReference type="Pfam" id="PF03553"/>
    </source>
</evidence>
<feature type="domain" description="Na+/H+ antiporter NhaC-like C-terminal" evidence="7">
    <location>
        <begin position="192"/>
        <end position="500"/>
    </location>
</feature>
<feature type="transmembrane region" description="Helical" evidence="6">
    <location>
        <begin position="181"/>
        <end position="201"/>
    </location>
</feature>
<comment type="subcellular location">
    <subcellularLocation>
        <location evidence="1">Cell membrane</location>
        <topology evidence="1">Multi-pass membrane protein</topology>
    </subcellularLocation>
</comment>
<dbReference type="RefSeq" id="WP_143184534.1">
    <property type="nucleotide sequence ID" value="NZ_FQYR01000005.1"/>
</dbReference>